<gene>
    <name evidence="1" type="ORF">XAT740_LOCUS55259</name>
</gene>
<evidence type="ECO:0000313" key="2">
    <source>
        <dbReference type="Proteomes" id="UP000663828"/>
    </source>
</evidence>
<dbReference type="SUPFAM" id="SSF51905">
    <property type="entry name" value="FAD/NAD(P)-binding domain"/>
    <property type="match status" value="1"/>
</dbReference>
<dbReference type="AlphaFoldDB" id="A0A816EVK7"/>
<dbReference type="EMBL" id="CAJNOR010010273">
    <property type="protein sequence ID" value="CAF1652478.1"/>
    <property type="molecule type" value="Genomic_DNA"/>
</dbReference>
<dbReference type="Pfam" id="PF11150">
    <property type="entry name" value="DUF2927"/>
    <property type="match status" value="1"/>
</dbReference>
<dbReference type="Proteomes" id="UP000663828">
    <property type="component" value="Unassembled WGS sequence"/>
</dbReference>
<name>A0A816EVK7_ADIRI</name>
<organism evidence="1 2">
    <name type="scientific">Adineta ricciae</name>
    <name type="common">Rotifer</name>
    <dbReference type="NCBI Taxonomy" id="249248"/>
    <lineage>
        <taxon>Eukaryota</taxon>
        <taxon>Metazoa</taxon>
        <taxon>Spiralia</taxon>
        <taxon>Gnathifera</taxon>
        <taxon>Rotifera</taxon>
        <taxon>Eurotatoria</taxon>
        <taxon>Bdelloidea</taxon>
        <taxon>Adinetida</taxon>
        <taxon>Adinetidae</taxon>
        <taxon>Adineta</taxon>
    </lineage>
</organism>
<accession>A0A816EVK7</accession>
<keyword evidence="2" id="KW-1185">Reference proteome</keyword>
<comment type="caution">
    <text evidence="1">The sequence shown here is derived from an EMBL/GenBank/DDBJ whole genome shotgun (WGS) entry which is preliminary data.</text>
</comment>
<sequence>RITFGSFEDAAKHLGADSAHAREANPDRHLAVARAISYDGVISEAHISIFYNKKDTLTSHRRNIVLEEIIQSMGVVGDSYSYPKSLFFQNYNPSKEFTPLDSNVLALLYDESIPFNYPTSSFESDFGDLLLHVGVEGRIGKLLKSSSRDRLVADEIEACFTRGELLKHPKEVVVFLNGSVERADSATLGMAVASLNKISPDMKIRLAGRGDLGADYGISFNLIQTADQADATKISIENKMGADCMFPKLIRSNVLLSFNSSNKARNLRQRSIIEALFFSLVQLPPTRLGGQKLFKVTDESIIFNDYYADLIKLVYSNEFMDGLKLSEFRKLSSRIRPCQFTSLITKYHYIFSYNIPIDIPPEEEPLHQALNCILTICQTRYLVNSSTSRRGYLNVRLTPEEYADLREHLQNQQRNEKVNLLDLERHPNSPVWTIIRQGLDFFKIAHKFVFRIVSIEINVQHAISVVKEFEHEIKKIPVCLAGDAAMAVHFWPGRGMNSGMKAAMALARNIARLFVRHDSTEMIVVRKPLTYEDFLEYEEFMICLRNREQHNRSLRITNYPIDRSVETAYDFFHLPGSYQFYINTLKSKLERARTLLQNRPDWPRQHSPITDKELDNASNRVSANAVAQLSLANPWPTREMAGDEILVENYFPLDGKTFLPLPSSVTWLIPDSVQQTVADNTTNEKVSYTSVICIVRSTDVIHPVWCIETGGDSFPLTAGCGREQYLPHEGPQNVFDLSLDTKYLCFGKFTARHDCNEKEWFRAGFNVTPSRGITCALGFSFSTSNDFPERDPVMITIEGSNEGDPRQGSSWTLIYDGLSGIEEDPEAFFTAESMQTHEVENDVKQRESSRLAWAQSSCTRWIYLIFFSWATPILSLSNRRTITSNDFSDLAIIDKSSSSLNRVESFISTWPGTWHVILRTFFNDYIPTLLLLFPYIAVRLAQPWLIRELVLYIQGQSTLPVYAAYLYTATLCAAAILY</sequence>
<dbReference type="Gene3D" id="3.50.50.60">
    <property type="entry name" value="FAD/NAD(P)-binding domain"/>
    <property type="match status" value="1"/>
</dbReference>
<protein>
    <submittedName>
        <fullName evidence="1">Uncharacterized protein</fullName>
    </submittedName>
</protein>
<feature type="non-terminal residue" evidence="1">
    <location>
        <position position="1"/>
    </location>
</feature>
<reference evidence="1" key="1">
    <citation type="submission" date="2021-02" db="EMBL/GenBank/DDBJ databases">
        <authorList>
            <person name="Nowell W R."/>
        </authorList>
    </citation>
    <scope>NUCLEOTIDE SEQUENCE</scope>
</reference>
<proteinExistence type="predicted"/>
<evidence type="ECO:0000313" key="1">
    <source>
        <dbReference type="EMBL" id="CAF1652478.1"/>
    </source>
</evidence>
<feature type="non-terminal residue" evidence="1">
    <location>
        <position position="978"/>
    </location>
</feature>
<dbReference type="InterPro" id="IPR036188">
    <property type="entry name" value="FAD/NAD-bd_sf"/>
</dbReference>
<dbReference type="InterPro" id="IPR021323">
    <property type="entry name" value="DUF2927"/>
</dbReference>